<dbReference type="Gene3D" id="3.40.50.720">
    <property type="entry name" value="NAD(P)-binding Rossmann-like Domain"/>
    <property type="match status" value="1"/>
</dbReference>
<evidence type="ECO:0000256" key="1">
    <source>
        <dbReference type="ARBA" id="ARBA00006484"/>
    </source>
</evidence>
<dbReference type="InterPro" id="IPR020904">
    <property type="entry name" value="Sc_DH/Rdtase_CS"/>
</dbReference>
<dbReference type="AlphaFoldDB" id="A0A183BTE0"/>
<dbReference type="FunFam" id="3.40.50.720:FF:000084">
    <property type="entry name" value="Short-chain dehydrogenase reductase"/>
    <property type="match status" value="1"/>
</dbReference>
<feature type="transmembrane region" description="Helical" evidence="4">
    <location>
        <begin position="504"/>
        <end position="524"/>
    </location>
</feature>
<evidence type="ECO:0000256" key="4">
    <source>
        <dbReference type="SAM" id="Phobius"/>
    </source>
</evidence>
<keyword evidence="5" id="KW-1185">Reference proteome</keyword>
<feature type="region of interest" description="Disordered" evidence="3">
    <location>
        <begin position="91"/>
        <end position="128"/>
    </location>
</feature>
<feature type="transmembrane region" description="Helical" evidence="4">
    <location>
        <begin position="27"/>
        <end position="49"/>
    </location>
</feature>
<dbReference type="Pfam" id="PF00106">
    <property type="entry name" value="adh_short"/>
    <property type="match status" value="1"/>
</dbReference>
<dbReference type="GO" id="GO:0004090">
    <property type="term" value="F:carbonyl reductase (NADPH) activity"/>
    <property type="evidence" value="ECO:0007669"/>
    <property type="project" value="TreeGrafter"/>
</dbReference>
<dbReference type="PANTHER" id="PTHR43943">
    <property type="entry name" value="DEHYDROGENASE/REDUCTASE (SDR FAMILY) MEMBER 4"/>
    <property type="match status" value="1"/>
</dbReference>
<dbReference type="InterPro" id="IPR002347">
    <property type="entry name" value="SDR_fam"/>
</dbReference>
<keyword evidence="4" id="KW-0472">Membrane</keyword>
<accession>A0A183BTE0</accession>
<dbReference type="PROSITE" id="PS00061">
    <property type="entry name" value="ADH_SHORT"/>
    <property type="match status" value="1"/>
</dbReference>
<evidence type="ECO:0000256" key="2">
    <source>
        <dbReference type="ARBA" id="ARBA00023002"/>
    </source>
</evidence>
<sequence>MATTPTGTSSSRTNNAGAEVDDKWLTFIGKCLTIVWTAGCVLIIAHFLIRVEQNIQLVENDWRQHLPSGATSSAIAEERRASSVEFNGSAVDFNSAESGGGGYWRRKEQTEEENGEDEANYDDNDDEADERNAAEGQVMADDDDDAAGERGPRTLSTITRRRLGSNFSDLKAKSLIKNVGVTPRLNAIRKAIKIYRSISRRRVMLTTKYKAFRLENKVAVITAATNGIGLAIAERLGHEGARLVVSSRSGDNVQKAVERLVASGLKRSDILGCTCHVANADDRYRLLNTTIQRFGCVHILVNNAGINPIYGDLLDVDERAWDKLFDVNVKAGFMLAKLFTPEIERSGGGSIIFNASIGAYRSPQGIAAYGITKTALLGLTKALAEALAPKGIRVNAIAPGIIKTKMSKATDKELQGTVQGILSGIRGLCQGMGPAFFGLIFYAFNMDLSSDEESAGHIGVGPQFPVPNIRLPPFKQIIAPNKSSAQQERSKPFNDEAMGLVPGPPFLCAALLVFMAILLNWSMVPARKRLLLLRRGAGGGSTARHHQTDAATLLIDDNGEKAANE</sequence>
<dbReference type="InterPro" id="IPR036291">
    <property type="entry name" value="NAD(P)-bd_dom_sf"/>
</dbReference>
<protein>
    <submittedName>
        <fullName evidence="6">Short-chain dehydrogenase/reductase SDR</fullName>
    </submittedName>
</protein>
<dbReference type="InterPro" id="IPR036259">
    <property type="entry name" value="MFS_trans_sf"/>
</dbReference>
<reference evidence="6" key="2">
    <citation type="submission" date="2016-06" db="UniProtKB">
        <authorList>
            <consortium name="WormBaseParasite"/>
        </authorList>
    </citation>
    <scope>IDENTIFICATION</scope>
</reference>
<dbReference type="PRINTS" id="PR00081">
    <property type="entry name" value="GDHRDH"/>
</dbReference>
<dbReference type="SUPFAM" id="SSF51735">
    <property type="entry name" value="NAD(P)-binding Rossmann-fold domains"/>
    <property type="match status" value="1"/>
</dbReference>
<keyword evidence="2" id="KW-0560">Oxidoreductase</keyword>
<dbReference type="SUPFAM" id="SSF103473">
    <property type="entry name" value="MFS general substrate transporter"/>
    <property type="match status" value="1"/>
</dbReference>
<dbReference type="Proteomes" id="UP000050741">
    <property type="component" value="Unassembled WGS sequence"/>
</dbReference>
<dbReference type="WBParaSite" id="GPLIN_000387600">
    <property type="protein sequence ID" value="GPLIN_000387600"/>
    <property type="gene ID" value="GPLIN_000387600"/>
</dbReference>
<proteinExistence type="inferred from homology"/>
<feature type="transmembrane region" description="Helical" evidence="4">
    <location>
        <begin position="425"/>
        <end position="444"/>
    </location>
</feature>
<dbReference type="PRINTS" id="PR00080">
    <property type="entry name" value="SDRFAMILY"/>
</dbReference>
<evidence type="ECO:0000313" key="5">
    <source>
        <dbReference type="Proteomes" id="UP000050741"/>
    </source>
</evidence>
<name>A0A183BTE0_GLOPA</name>
<keyword evidence="4" id="KW-0812">Transmembrane</keyword>
<dbReference type="PANTHER" id="PTHR43943:SF2">
    <property type="entry name" value="DEHYDROGENASE_REDUCTASE 4"/>
    <property type="match status" value="1"/>
</dbReference>
<keyword evidence="4" id="KW-1133">Transmembrane helix</keyword>
<evidence type="ECO:0000313" key="6">
    <source>
        <dbReference type="WBParaSite" id="GPLIN_000387600"/>
    </source>
</evidence>
<comment type="similarity">
    <text evidence="1">Belongs to the short-chain dehydrogenases/reductases (SDR) family.</text>
</comment>
<reference evidence="5" key="1">
    <citation type="submission" date="2014-05" db="EMBL/GenBank/DDBJ databases">
        <title>The genome and life-stage specific transcriptomes of Globodera pallida elucidate key aspects of plant parasitism by a cyst nematode.</title>
        <authorList>
            <person name="Cotton J.A."/>
            <person name="Lilley C.J."/>
            <person name="Jones L.M."/>
            <person name="Kikuchi T."/>
            <person name="Reid A.J."/>
            <person name="Thorpe P."/>
            <person name="Tsai I.J."/>
            <person name="Beasley H."/>
            <person name="Blok V."/>
            <person name="Cock P.J.A."/>
            <person name="Van den Akker S.E."/>
            <person name="Holroyd N."/>
            <person name="Hunt M."/>
            <person name="Mantelin S."/>
            <person name="Naghra H."/>
            <person name="Pain A."/>
            <person name="Palomares-Rius J.E."/>
            <person name="Zarowiecki M."/>
            <person name="Berriman M."/>
            <person name="Jones J.T."/>
            <person name="Urwin P.E."/>
        </authorList>
    </citation>
    <scope>NUCLEOTIDE SEQUENCE [LARGE SCALE GENOMIC DNA]</scope>
    <source>
        <strain evidence="5">Lindley</strain>
    </source>
</reference>
<evidence type="ECO:0000256" key="3">
    <source>
        <dbReference type="SAM" id="MobiDB-lite"/>
    </source>
</evidence>
<organism evidence="5 6">
    <name type="scientific">Globodera pallida</name>
    <name type="common">Potato cyst nematode worm</name>
    <name type="synonym">Heterodera pallida</name>
    <dbReference type="NCBI Taxonomy" id="36090"/>
    <lineage>
        <taxon>Eukaryota</taxon>
        <taxon>Metazoa</taxon>
        <taxon>Ecdysozoa</taxon>
        <taxon>Nematoda</taxon>
        <taxon>Chromadorea</taxon>
        <taxon>Rhabditida</taxon>
        <taxon>Tylenchina</taxon>
        <taxon>Tylenchomorpha</taxon>
        <taxon>Tylenchoidea</taxon>
        <taxon>Heteroderidae</taxon>
        <taxon>Heteroderinae</taxon>
        <taxon>Globodera</taxon>
    </lineage>
</organism>
<feature type="compositionally biased region" description="Acidic residues" evidence="3">
    <location>
        <begin position="110"/>
        <end position="128"/>
    </location>
</feature>